<dbReference type="AlphaFoldDB" id="A0A2Z6ZWM2"/>
<reference evidence="1 2" key="1">
    <citation type="journal article" date="2015" name="Proc. Natl. Acad. Sci. U.S.A.">
        <title>The resurrection genome of Boea hygrometrica: A blueprint for survival of dehydration.</title>
        <authorList>
            <person name="Xiao L."/>
            <person name="Yang G."/>
            <person name="Zhang L."/>
            <person name="Yang X."/>
            <person name="Zhao S."/>
            <person name="Ji Z."/>
            <person name="Zhou Q."/>
            <person name="Hu M."/>
            <person name="Wang Y."/>
            <person name="Chen M."/>
            <person name="Xu Y."/>
            <person name="Jin H."/>
            <person name="Xiao X."/>
            <person name="Hu G."/>
            <person name="Bao F."/>
            <person name="Hu Y."/>
            <person name="Wan P."/>
            <person name="Li L."/>
            <person name="Deng X."/>
            <person name="Kuang T."/>
            <person name="Xiang C."/>
            <person name="Zhu J.K."/>
            <person name="Oliver M.J."/>
            <person name="He Y."/>
        </authorList>
    </citation>
    <scope>NUCLEOTIDE SEQUENCE [LARGE SCALE GENOMIC DNA]</scope>
    <source>
        <strain evidence="2">cv. XS01</strain>
    </source>
</reference>
<name>A0A2Z6ZWM2_9LAMI</name>
<keyword evidence="2" id="KW-1185">Reference proteome</keyword>
<proteinExistence type="predicted"/>
<sequence length="60" mass="6952">MPYTYKTQNYITDYNLLAQEPVNPGLHFQNEPNIFIKTNNENDGVEYLLIKMCQSLGKAL</sequence>
<evidence type="ECO:0000313" key="2">
    <source>
        <dbReference type="Proteomes" id="UP000250235"/>
    </source>
</evidence>
<accession>A0A2Z6ZWM2</accession>
<gene>
    <name evidence="1" type="ORF">F511_47762</name>
</gene>
<evidence type="ECO:0000313" key="1">
    <source>
        <dbReference type="EMBL" id="KZT75213.1"/>
    </source>
</evidence>
<protein>
    <submittedName>
        <fullName evidence="1">Uncharacterized protein</fullName>
    </submittedName>
</protein>
<dbReference type="Proteomes" id="UP000250235">
    <property type="component" value="Unassembled WGS sequence"/>
</dbReference>
<organism evidence="1 2">
    <name type="scientific">Dorcoceras hygrometricum</name>
    <dbReference type="NCBI Taxonomy" id="472368"/>
    <lineage>
        <taxon>Eukaryota</taxon>
        <taxon>Viridiplantae</taxon>
        <taxon>Streptophyta</taxon>
        <taxon>Embryophyta</taxon>
        <taxon>Tracheophyta</taxon>
        <taxon>Spermatophyta</taxon>
        <taxon>Magnoliopsida</taxon>
        <taxon>eudicotyledons</taxon>
        <taxon>Gunneridae</taxon>
        <taxon>Pentapetalae</taxon>
        <taxon>asterids</taxon>
        <taxon>lamiids</taxon>
        <taxon>Lamiales</taxon>
        <taxon>Gesneriaceae</taxon>
        <taxon>Didymocarpoideae</taxon>
        <taxon>Trichosporeae</taxon>
        <taxon>Loxocarpinae</taxon>
        <taxon>Dorcoceras</taxon>
    </lineage>
</organism>
<dbReference type="EMBL" id="KV349668">
    <property type="protein sequence ID" value="KZT75213.1"/>
    <property type="molecule type" value="Genomic_DNA"/>
</dbReference>